<sequence>MRGFGDHYTETHRLNIIQESRLARKVIYHAVY</sequence>
<dbReference type="EMBL" id="UINC01161285">
    <property type="protein sequence ID" value="SVD60379.1"/>
    <property type="molecule type" value="Genomic_DNA"/>
</dbReference>
<reference evidence="1" key="1">
    <citation type="submission" date="2018-05" db="EMBL/GenBank/DDBJ databases">
        <authorList>
            <person name="Lanie J.A."/>
            <person name="Ng W.-L."/>
            <person name="Kazmierczak K.M."/>
            <person name="Andrzejewski T.M."/>
            <person name="Davidsen T.M."/>
            <person name="Wayne K.J."/>
            <person name="Tettelin H."/>
            <person name="Glass J.I."/>
            <person name="Rusch D."/>
            <person name="Podicherti R."/>
            <person name="Tsui H.-C.T."/>
            <person name="Winkler M.E."/>
        </authorList>
    </citation>
    <scope>NUCLEOTIDE SEQUENCE</scope>
</reference>
<dbReference type="AlphaFoldDB" id="A0A382WP06"/>
<accession>A0A382WP06</accession>
<name>A0A382WP06_9ZZZZ</name>
<protein>
    <submittedName>
        <fullName evidence="1">Uncharacterized protein</fullName>
    </submittedName>
</protein>
<proteinExistence type="predicted"/>
<evidence type="ECO:0000313" key="1">
    <source>
        <dbReference type="EMBL" id="SVD60379.1"/>
    </source>
</evidence>
<gene>
    <name evidence="1" type="ORF">METZ01_LOCUS413233</name>
</gene>
<organism evidence="1">
    <name type="scientific">marine metagenome</name>
    <dbReference type="NCBI Taxonomy" id="408172"/>
    <lineage>
        <taxon>unclassified sequences</taxon>
        <taxon>metagenomes</taxon>
        <taxon>ecological metagenomes</taxon>
    </lineage>
</organism>